<evidence type="ECO:0000313" key="2">
    <source>
        <dbReference type="EMBL" id="MBR0682071.1"/>
    </source>
</evidence>
<dbReference type="Proteomes" id="UP001138709">
    <property type="component" value="Unassembled WGS sequence"/>
</dbReference>
<dbReference type="InterPro" id="IPR052741">
    <property type="entry name" value="Mitochondrial_HTD2"/>
</dbReference>
<dbReference type="InterPro" id="IPR029069">
    <property type="entry name" value="HotDog_dom_sf"/>
</dbReference>
<proteinExistence type="predicted"/>
<dbReference type="AlphaFoldDB" id="A0A9X9XED5"/>
<keyword evidence="3" id="KW-1185">Reference proteome</keyword>
<dbReference type="Gene3D" id="3.10.129.10">
    <property type="entry name" value="Hotdog Thioesterase"/>
    <property type="match status" value="2"/>
</dbReference>
<dbReference type="PANTHER" id="PTHR28152:SF1">
    <property type="entry name" value="HYDROXYACYL-THIOESTER DEHYDRATASE TYPE 2, MITOCHONDRIAL"/>
    <property type="match status" value="1"/>
</dbReference>
<evidence type="ECO:0000313" key="3">
    <source>
        <dbReference type="Proteomes" id="UP001138709"/>
    </source>
</evidence>
<dbReference type="RefSeq" id="WP_211847607.1">
    <property type="nucleotide sequence ID" value="NZ_JAAEDL010000016.1"/>
</dbReference>
<sequence length="284" mass="31321">MKIDIDQLRSHIGRKIEETDEATLPPMRGMTVTFERPEPAPARGEPVPPGWHWCFFVPLAPRSVLGADGLPTSGGVLPEMPLPRRMFAGQAYTFHAPILVGDALRRETELSDIQLREGGTGTMLFTTVTRRIYTPRGLAVTEDQHTVFREAVDPAAPVRAPKRDSAPTDVAWRRTITTDPVTLFRYSALTLNPHRIHYDRTYAMQEEGYPGLVVHGPFSQQCLLDLLRDNLPGKAIRTFTMRARAPLFDTAPFTVIGRPTAEGAEVWAVGPDGGIAMQATATLG</sequence>
<evidence type="ECO:0000259" key="1">
    <source>
        <dbReference type="Pfam" id="PF13452"/>
    </source>
</evidence>
<gene>
    <name evidence="2" type="ORF">GXW74_16380</name>
</gene>
<reference evidence="2" key="2">
    <citation type="journal article" date="2021" name="Syst. Appl. Microbiol.">
        <title>Roseomonas hellenica sp. nov., isolated from roots of wild-growing Alkanna tinctoria.</title>
        <authorList>
            <person name="Rat A."/>
            <person name="Naranjo H.D."/>
            <person name="Lebbe L."/>
            <person name="Cnockaert M."/>
            <person name="Krigas N."/>
            <person name="Grigoriadou K."/>
            <person name="Maloupa E."/>
            <person name="Willems A."/>
        </authorList>
    </citation>
    <scope>NUCLEOTIDE SEQUENCE</scope>
    <source>
        <strain evidence="2">LMG 31228</strain>
    </source>
</reference>
<dbReference type="Pfam" id="PF13452">
    <property type="entry name" value="FAS1_DH_region"/>
    <property type="match status" value="1"/>
</dbReference>
<dbReference type="GO" id="GO:0019171">
    <property type="term" value="F:(3R)-hydroxyacyl-[acyl-carrier-protein] dehydratase activity"/>
    <property type="evidence" value="ECO:0007669"/>
    <property type="project" value="TreeGrafter"/>
</dbReference>
<comment type="caution">
    <text evidence="2">The sequence shown here is derived from an EMBL/GenBank/DDBJ whole genome shotgun (WGS) entry which is preliminary data.</text>
</comment>
<protein>
    <submittedName>
        <fullName evidence="2">Acyl-CoA dehydrogenase</fullName>
    </submittedName>
</protein>
<dbReference type="InterPro" id="IPR039569">
    <property type="entry name" value="FAS1-like_DH_region"/>
</dbReference>
<dbReference type="EMBL" id="JAAEDL010000016">
    <property type="protein sequence ID" value="MBR0682071.1"/>
    <property type="molecule type" value="Genomic_DNA"/>
</dbReference>
<accession>A0A9X9XED5</accession>
<dbReference type="SUPFAM" id="SSF54637">
    <property type="entry name" value="Thioesterase/thiol ester dehydrase-isomerase"/>
    <property type="match status" value="2"/>
</dbReference>
<feature type="domain" description="FAS1-like dehydratase" evidence="1">
    <location>
        <begin position="50"/>
        <end position="141"/>
    </location>
</feature>
<organism evidence="2 3">
    <name type="scientific">Neoroseomonas eburnea</name>
    <dbReference type="NCBI Taxonomy" id="1346889"/>
    <lineage>
        <taxon>Bacteria</taxon>
        <taxon>Pseudomonadati</taxon>
        <taxon>Pseudomonadota</taxon>
        <taxon>Alphaproteobacteria</taxon>
        <taxon>Acetobacterales</taxon>
        <taxon>Acetobacteraceae</taxon>
        <taxon>Neoroseomonas</taxon>
    </lineage>
</organism>
<name>A0A9X9XED5_9PROT</name>
<reference evidence="2" key="1">
    <citation type="submission" date="2020-01" db="EMBL/GenBank/DDBJ databases">
        <authorList>
            <person name="Rat A."/>
        </authorList>
    </citation>
    <scope>NUCLEOTIDE SEQUENCE</scope>
    <source>
        <strain evidence="2">LMG 31228</strain>
    </source>
</reference>
<dbReference type="PANTHER" id="PTHR28152">
    <property type="entry name" value="HYDROXYACYL-THIOESTER DEHYDRATASE TYPE 2, MITOCHONDRIAL"/>
    <property type="match status" value="1"/>
</dbReference>